<reference evidence="2 3" key="1">
    <citation type="journal article" date="2019" name="Int. J. Syst. Evol. Microbiol.">
        <title>The Global Catalogue of Microorganisms (GCM) 10K type strain sequencing project: providing services to taxonomists for standard genome sequencing and annotation.</title>
        <authorList>
            <consortium name="The Broad Institute Genomics Platform"/>
            <consortium name="The Broad Institute Genome Sequencing Center for Infectious Disease"/>
            <person name="Wu L."/>
            <person name="Ma J."/>
        </authorList>
    </citation>
    <scope>NUCLEOTIDE SEQUENCE [LARGE SCALE GENOMIC DNA]</scope>
    <source>
        <strain evidence="2 3">JCM 13250</strain>
    </source>
</reference>
<organism evidence="2 3">
    <name type="scientific">Luedemannella flava</name>
    <dbReference type="NCBI Taxonomy" id="349316"/>
    <lineage>
        <taxon>Bacteria</taxon>
        <taxon>Bacillati</taxon>
        <taxon>Actinomycetota</taxon>
        <taxon>Actinomycetes</taxon>
        <taxon>Micromonosporales</taxon>
        <taxon>Micromonosporaceae</taxon>
        <taxon>Luedemannella</taxon>
    </lineage>
</organism>
<name>A0ABN2MEV6_9ACTN</name>
<comment type="caution">
    <text evidence="2">The sequence shown here is derived from an EMBL/GenBank/DDBJ whole genome shotgun (WGS) entry which is preliminary data.</text>
</comment>
<accession>A0ABN2MEV6</accession>
<keyword evidence="1" id="KW-0472">Membrane</keyword>
<evidence type="ECO:0000256" key="1">
    <source>
        <dbReference type="SAM" id="Phobius"/>
    </source>
</evidence>
<dbReference type="Proteomes" id="UP001500218">
    <property type="component" value="Unassembled WGS sequence"/>
</dbReference>
<protein>
    <recommendedName>
        <fullName evidence="4">DUF4232 domain-containing protein</fullName>
    </recommendedName>
</protein>
<evidence type="ECO:0000313" key="2">
    <source>
        <dbReference type="EMBL" id="GAA1822339.1"/>
    </source>
</evidence>
<dbReference type="RefSeq" id="WP_344136742.1">
    <property type="nucleotide sequence ID" value="NZ_BAAALT010000189.1"/>
</dbReference>
<feature type="transmembrane region" description="Helical" evidence="1">
    <location>
        <begin position="18"/>
        <end position="34"/>
    </location>
</feature>
<evidence type="ECO:0000313" key="3">
    <source>
        <dbReference type="Proteomes" id="UP001500218"/>
    </source>
</evidence>
<dbReference type="EMBL" id="BAAALT010000189">
    <property type="protein sequence ID" value="GAA1822339.1"/>
    <property type="molecule type" value="Genomic_DNA"/>
</dbReference>
<dbReference type="PROSITE" id="PS51257">
    <property type="entry name" value="PROKAR_LIPOPROTEIN"/>
    <property type="match status" value="1"/>
</dbReference>
<evidence type="ECO:0008006" key="4">
    <source>
        <dbReference type="Google" id="ProtNLM"/>
    </source>
</evidence>
<keyword evidence="1" id="KW-1133">Transmembrane helix</keyword>
<keyword evidence="1" id="KW-0812">Transmembrane</keyword>
<sequence length="233" mass="23748">MRLTVGPLPAAVYWRRRAVVLTAIVLVLMVIFYSCSGPAGKATTGAAATPTPSAEAVEPTASEAVLVPTVEAPATTSPAPSPSAFTLPTGGGGATVAAQGGACTDTEMVVTATPASGKAAAGATIDFTIKFRNNSQRSCTRDIGADAQELRLMDGQKVIWSSDDCSPRHGSDVRKFAPDDAVAFTLTWNGKRSRSGTGEKVCTAGATAPAIGAYQLVGRLGTAYSSPTALRLT</sequence>
<gene>
    <name evidence="2" type="ORF">GCM10009682_48320</name>
</gene>
<keyword evidence="3" id="KW-1185">Reference proteome</keyword>
<proteinExistence type="predicted"/>